<accession>A0ABX9KQR7</accession>
<sequence>MSRDGEKKVKKLYVLIVAAILLVTLVNSSLGKMETQQYSQQAENSGNQYTLYRMMVDPGGGG</sequence>
<organism evidence="2 3">
    <name type="scientific">Bacillus clarus</name>
    <dbReference type="NCBI Taxonomy" id="2338372"/>
    <lineage>
        <taxon>Bacteria</taxon>
        <taxon>Bacillati</taxon>
        <taxon>Bacillota</taxon>
        <taxon>Bacilli</taxon>
        <taxon>Bacillales</taxon>
        <taxon>Bacillaceae</taxon>
        <taxon>Bacillus</taxon>
        <taxon>Bacillus cereus group</taxon>
    </lineage>
</organism>
<keyword evidence="3" id="KW-1185">Reference proteome</keyword>
<reference evidence="2 3" key="1">
    <citation type="submission" date="2018-08" db="EMBL/GenBank/DDBJ databases">
        <title>Bacillus clarus sp. nov. strain PS00077A.</title>
        <authorList>
            <person name="Mendez Acevedo M."/>
            <person name="Carroll L."/>
            <person name="Mukherjee M."/>
            <person name="Wiedmann M."/>
            <person name="Kovac J."/>
        </authorList>
    </citation>
    <scope>NUCLEOTIDE SEQUENCE [LARGE SCALE GENOMIC DNA]</scope>
    <source>
        <strain evidence="2 3">PS00077A</strain>
    </source>
</reference>
<evidence type="ECO:0000256" key="1">
    <source>
        <dbReference type="SAM" id="Phobius"/>
    </source>
</evidence>
<keyword evidence="1" id="KW-1133">Transmembrane helix</keyword>
<proteinExistence type="predicted"/>
<comment type="caution">
    <text evidence="2">The sequence shown here is derived from an EMBL/GenBank/DDBJ whole genome shotgun (WGS) entry which is preliminary data.</text>
</comment>
<dbReference type="Proteomes" id="UP000264294">
    <property type="component" value="Unassembled WGS sequence"/>
</dbReference>
<name>A0ABX9KQR7_9BACI</name>
<dbReference type="RefSeq" id="WP_080743786.1">
    <property type="nucleotide sequence ID" value="NZ_QVOD01000034.1"/>
</dbReference>
<evidence type="ECO:0000313" key="2">
    <source>
        <dbReference type="EMBL" id="RFT64489.1"/>
    </source>
</evidence>
<keyword evidence="1" id="KW-0812">Transmembrane</keyword>
<evidence type="ECO:0000313" key="3">
    <source>
        <dbReference type="Proteomes" id="UP000264294"/>
    </source>
</evidence>
<keyword evidence="1" id="KW-0472">Membrane</keyword>
<gene>
    <name evidence="2" type="ORF">D0U04_21660</name>
</gene>
<protein>
    <submittedName>
        <fullName evidence="2">Uncharacterized protein</fullName>
    </submittedName>
</protein>
<dbReference type="EMBL" id="QVOD01000034">
    <property type="protein sequence ID" value="RFT64489.1"/>
    <property type="molecule type" value="Genomic_DNA"/>
</dbReference>
<feature type="transmembrane region" description="Helical" evidence="1">
    <location>
        <begin position="12"/>
        <end position="30"/>
    </location>
</feature>